<proteinExistence type="predicted"/>
<dbReference type="Gene3D" id="2.40.50.40">
    <property type="match status" value="1"/>
</dbReference>
<keyword evidence="6" id="KW-1185">Reference proteome</keyword>
<dbReference type="Pfam" id="PF00048">
    <property type="entry name" value="IL8"/>
    <property type="match status" value="1"/>
</dbReference>
<feature type="region of interest" description="Disordered" evidence="2">
    <location>
        <begin position="80"/>
        <end position="140"/>
    </location>
</feature>
<feature type="domain" description="Chemokine interleukin-8-like" evidence="4">
    <location>
        <begin position="25"/>
        <end position="63"/>
    </location>
</feature>
<feature type="compositionally biased region" description="Basic and acidic residues" evidence="2">
    <location>
        <begin position="92"/>
        <end position="108"/>
    </location>
</feature>
<feature type="chain" id="PRO_5042865761" description="Chemokine interleukin-8-like domain-containing protein" evidence="3">
    <location>
        <begin position="21"/>
        <end position="140"/>
    </location>
</feature>
<reference evidence="5" key="3">
    <citation type="submission" date="2025-09" db="UniProtKB">
        <authorList>
            <consortium name="Ensembl"/>
        </authorList>
    </citation>
    <scope>IDENTIFICATION</scope>
</reference>
<name>A0AAQ4R0M1_GASAC</name>
<dbReference type="GO" id="GO:0006955">
    <property type="term" value="P:immune response"/>
    <property type="evidence" value="ECO:0007669"/>
    <property type="project" value="InterPro"/>
</dbReference>
<protein>
    <recommendedName>
        <fullName evidence="4">Chemokine interleukin-8-like domain-containing protein</fullName>
    </recommendedName>
</protein>
<evidence type="ECO:0000259" key="4">
    <source>
        <dbReference type="Pfam" id="PF00048"/>
    </source>
</evidence>
<dbReference type="AlphaFoldDB" id="A0AAQ4R0M1"/>
<dbReference type="Proteomes" id="UP000007635">
    <property type="component" value="Chromosome III"/>
</dbReference>
<reference evidence="5 6" key="1">
    <citation type="journal article" date="2021" name="G3 (Bethesda)">
        <title>Improved contiguity of the threespine stickleback genome using long-read sequencing.</title>
        <authorList>
            <person name="Nath S."/>
            <person name="Shaw D.E."/>
            <person name="White M.A."/>
        </authorList>
    </citation>
    <scope>NUCLEOTIDE SEQUENCE [LARGE SCALE GENOMIC DNA]</scope>
    <source>
        <strain evidence="5 6">Lake Benthic</strain>
    </source>
</reference>
<evidence type="ECO:0000256" key="3">
    <source>
        <dbReference type="SAM" id="SignalP"/>
    </source>
</evidence>
<keyword evidence="1" id="KW-0202">Cytokine</keyword>
<accession>A0AAQ4R0M1</accession>
<dbReference type="GO" id="GO:0008009">
    <property type="term" value="F:chemokine activity"/>
    <property type="evidence" value="ECO:0007669"/>
    <property type="project" value="InterPro"/>
</dbReference>
<sequence>MRSNTVIFLLVLSGVCLSLAQTTFEDCCFKYVKKHIRRTQKLAVDYRRQVVDGGCNIPATIETQGPVKLILILKCPLASPERRASAVRGPHKKDGGTSDEEARQERQTRSRQTQDALQKLKGHRPAAAAPGRLSSAKSYC</sequence>
<dbReference type="GO" id="GO:0005615">
    <property type="term" value="C:extracellular space"/>
    <property type="evidence" value="ECO:0007669"/>
    <property type="project" value="UniProtKB-KW"/>
</dbReference>
<feature type="signal peptide" evidence="3">
    <location>
        <begin position="1"/>
        <end position="20"/>
    </location>
</feature>
<keyword evidence="3" id="KW-0732">Signal</keyword>
<evidence type="ECO:0000256" key="2">
    <source>
        <dbReference type="SAM" id="MobiDB-lite"/>
    </source>
</evidence>
<evidence type="ECO:0000256" key="1">
    <source>
        <dbReference type="ARBA" id="ARBA00022514"/>
    </source>
</evidence>
<dbReference type="SUPFAM" id="SSF54117">
    <property type="entry name" value="Interleukin 8-like chemokines"/>
    <property type="match status" value="1"/>
</dbReference>
<dbReference type="Ensembl" id="ENSGACT00000049333.1">
    <property type="protein sequence ID" value="ENSGACP00000056642.1"/>
    <property type="gene ID" value="ENSGACG00000029124.1"/>
</dbReference>
<evidence type="ECO:0000313" key="5">
    <source>
        <dbReference type="Ensembl" id="ENSGACP00000056642.1"/>
    </source>
</evidence>
<evidence type="ECO:0000313" key="6">
    <source>
        <dbReference type="Proteomes" id="UP000007635"/>
    </source>
</evidence>
<dbReference type="InterPro" id="IPR036048">
    <property type="entry name" value="Interleukin_8-like_sf"/>
</dbReference>
<dbReference type="InterPro" id="IPR001811">
    <property type="entry name" value="Chemokine_IL8-like_dom"/>
</dbReference>
<reference evidence="5" key="2">
    <citation type="submission" date="2025-08" db="UniProtKB">
        <authorList>
            <consortium name="Ensembl"/>
        </authorList>
    </citation>
    <scope>IDENTIFICATION</scope>
</reference>
<organism evidence="5 6">
    <name type="scientific">Gasterosteus aculeatus aculeatus</name>
    <name type="common">three-spined stickleback</name>
    <dbReference type="NCBI Taxonomy" id="481459"/>
    <lineage>
        <taxon>Eukaryota</taxon>
        <taxon>Metazoa</taxon>
        <taxon>Chordata</taxon>
        <taxon>Craniata</taxon>
        <taxon>Vertebrata</taxon>
        <taxon>Euteleostomi</taxon>
        <taxon>Actinopterygii</taxon>
        <taxon>Neopterygii</taxon>
        <taxon>Teleostei</taxon>
        <taxon>Neoteleostei</taxon>
        <taxon>Acanthomorphata</taxon>
        <taxon>Eupercaria</taxon>
        <taxon>Perciformes</taxon>
        <taxon>Cottioidei</taxon>
        <taxon>Gasterosteales</taxon>
        <taxon>Gasterosteidae</taxon>
        <taxon>Gasterosteus</taxon>
    </lineage>
</organism>